<dbReference type="Pfam" id="PF01546">
    <property type="entry name" value="Peptidase_M20"/>
    <property type="match status" value="1"/>
</dbReference>
<dbReference type="AlphaFoldDB" id="A0A645II00"/>
<dbReference type="InterPro" id="IPR002933">
    <property type="entry name" value="Peptidase_M20"/>
</dbReference>
<accession>A0A645II00</accession>
<evidence type="ECO:0000256" key="1">
    <source>
        <dbReference type="ARBA" id="ARBA00022801"/>
    </source>
</evidence>
<comment type="caution">
    <text evidence="2">The sequence shown here is derived from an EMBL/GenBank/DDBJ whole genome shotgun (WGS) entry which is preliminary data.</text>
</comment>
<sequence length="94" mass="10442">MEQKLAIPPVHLADEIRGIFEEEAVGRNIRYRHMVSGAGHDAMIMASLTNVGLIFVPSKDGRSHCPEEWTDYEQLKKGIDIALGAILRLSEANI</sequence>
<protein>
    <submittedName>
        <fullName evidence="2">Putative hydrolase</fullName>
        <ecNumber evidence="2">3.-.-.-</ecNumber>
    </submittedName>
</protein>
<evidence type="ECO:0000313" key="2">
    <source>
        <dbReference type="EMBL" id="MPN50917.1"/>
    </source>
</evidence>
<dbReference type="PANTHER" id="PTHR32494">
    <property type="entry name" value="ALLANTOATE DEIMINASE-RELATED"/>
    <property type="match status" value="1"/>
</dbReference>
<dbReference type="EMBL" id="VSSQ01115514">
    <property type="protein sequence ID" value="MPN50917.1"/>
    <property type="molecule type" value="Genomic_DNA"/>
</dbReference>
<dbReference type="EC" id="3.-.-.-" evidence="2"/>
<dbReference type="InterPro" id="IPR010158">
    <property type="entry name" value="Amidase_Cbmase"/>
</dbReference>
<dbReference type="GO" id="GO:0016813">
    <property type="term" value="F:hydrolase activity, acting on carbon-nitrogen (but not peptide) bonds, in linear amidines"/>
    <property type="evidence" value="ECO:0007669"/>
    <property type="project" value="InterPro"/>
</dbReference>
<name>A0A645II00_9ZZZZ</name>
<keyword evidence="1 2" id="KW-0378">Hydrolase</keyword>
<dbReference type="Gene3D" id="3.40.630.10">
    <property type="entry name" value="Zn peptidases"/>
    <property type="match status" value="1"/>
</dbReference>
<dbReference type="PANTHER" id="PTHR32494:SF5">
    <property type="entry name" value="ALLANTOATE AMIDOHYDROLASE"/>
    <property type="match status" value="1"/>
</dbReference>
<organism evidence="2">
    <name type="scientific">bioreactor metagenome</name>
    <dbReference type="NCBI Taxonomy" id="1076179"/>
    <lineage>
        <taxon>unclassified sequences</taxon>
        <taxon>metagenomes</taxon>
        <taxon>ecological metagenomes</taxon>
    </lineage>
</organism>
<reference evidence="2" key="1">
    <citation type="submission" date="2019-08" db="EMBL/GenBank/DDBJ databases">
        <authorList>
            <person name="Kucharzyk K."/>
            <person name="Murdoch R.W."/>
            <person name="Higgins S."/>
            <person name="Loffler F."/>
        </authorList>
    </citation>
    <scope>NUCLEOTIDE SEQUENCE</scope>
</reference>
<gene>
    <name evidence="2" type="ORF">SDC9_198557</name>
</gene>
<proteinExistence type="predicted"/>
<dbReference type="SUPFAM" id="SSF53187">
    <property type="entry name" value="Zn-dependent exopeptidases"/>
    <property type="match status" value="1"/>
</dbReference>